<organism evidence="2 3">
    <name type="scientific">Canna indica</name>
    <name type="common">Indian-shot</name>
    <dbReference type="NCBI Taxonomy" id="4628"/>
    <lineage>
        <taxon>Eukaryota</taxon>
        <taxon>Viridiplantae</taxon>
        <taxon>Streptophyta</taxon>
        <taxon>Embryophyta</taxon>
        <taxon>Tracheophyta</taxon>
        <taxon>Spermatophyta</taxon>
        <taxon>Magnoliopsida</taxon>
        <taxon>Liliopsida</taxon>
        <taxon>Zingiberales</taxon>
        <taxon>Cannaceae</taxon>
        <taxon>Canna</taxon>
    </lineage>
</organism>
<reference evidence="2 3" key="1">
    <citation type="submission" date="2023-10" db="EMBL/GenBank/DDBJ databases">
        <title>Chromosome-scale genome assembly provides insights into flower coloration mechanisms of Canna indica.</title>
        <authorList>
            <person name="Li C."/>
        </authorList>
    </citation>
    <scope>NUCLEOTIDE SEQUENCE [LARGE SCALE GENOMIC DNA]</scope>
    <source>
        <tissue evidence="2">Flower</tissue>
    </source>
</reference>
<evidence type="ECO:0000313" key="3">
    <source>
        <dbReference type="Proteomes" id="UP001327560"/>
    </source>
</evidence>
<keyword evidence="3" id="KW-1185">Reference proteome</keyword>
<dbReference type="InterPro" id="IPR035992">
    <property type="entry name" value="Ricin_B-like_lectins"/>
</dbReference>
<dbReference type="Proteomes" id="UP001327560">
    <property type="component" value="Chromosome 8"/>
</dbReference>
<evidence type="ECO:0000256" key="1">
    <source>
        <dbReference type="SAM" id="SignalP"/>
    </source>
</evidence>
<dbReference type="Gene3D" id="2.80.10.50">
    <property type="match status" value="1"/>
</dbReference>
<gene>
    <name evidence="2" type="ORF">Cni_G24363</name>
</gene>
<keyword evidence="1" id="KW-0732">Signal</keyword>
<dbReference type="PANTHER" id="PTHR31263:SF44">
    <property type="entry name" value="OS04G0481200 PROTEIN"/>
    <property type="match status" value="1"/>
</dbReference>
<feature type="signal peptide" evidence="1">
    <location>
        <begin position="1"/>
        <end position="26"/>
    </location>
</feature>
<accession>A0AAQ3KUW2</accession>
<dbReference type="SUPFAM" id="SSF50370">
    <property type="entry name" value="Ricin B-like lectins"/>
    <property type="match status" value="1"/>
</dbReference>
<proteinExistence type="predicted"/>
<evidence type="ECO:0000313" key="2">
    <source>
        <dbReference type="EMBL" id="WOL15582.1"/>
    </source>
</evidence>
<feature type="chain" id="PRO_5042855967" evidence="1">
    <location>
        <begin position="27"/>
        <end position="145"/>
    </location>
</feature>
<sequence>MKLSLLPPLFILCSILLLSNSLPISAKVIFSPTVELCAVRKVEPASRFKLQLGPCDQAQQWTYTPEKMLIADGESLCLQAIGAGKAVGFGVLCHNTDSTWELMTNSKEQFSTRIPGSTLCLDLDPNNILISNPCGQQPGQWFTLR</sequence>
<dbReference type="PANTHER" id="PTHR31263">
    <property type="entry name" value="CELLULASE FAMILY PROTEIN (AFU_ORTHOLOGUE AFUA_5G14560)"/>
    <property type="match status" value="1"/>
</dbReference>
<dbReference type="AlphaFoldDB" id="A0AAQ3KUW2"/>
<dbReference type="GO" id="GO:0016787">
    <property type="term" value="F:hydrolase activity"/>
    <property type="evidence" value="ECO:0007669"/>
    <property type="project" value="UniProtKB-KW"/>
</dbReference>
<protein>
    <submittedName>
        <fullName evidence="2">Glycosyl hydrolase 5 family protein-like</fullName>
    </submittedName>
</protein>
<dbReference type="EMBL" id="CP136897">
    <property type="protein sequence ID" value="WOL15582.1"/>
    <property type="molecule type" value="Genomic_DNA"/>
</dbReference>
<name>A0AAQ3KUW2_9LILI</name>
<keyword evidence="2" id="KW-0378">Hydrolase</keyword>